<keyword evidence="1" id="KW-0805">Transcription regulation</keyword>
<dbReference type="InterPro" id="IPR003313">
    <property type="entry name" value="AraC-bd"/>
</dbReference>
<dbReference type="SUPFAM" id="SSF46689">
    <property type="entry name" value="Homeodomain-like"/>
    <property type="match status" value="2"/>
</dbReference>
<dbReference type="Proteomes" id="UP001199916">
    <property type="component" value="Unassembled WGS sequence"/>
</dbReference>
<dbReference type="Pfam" id="PF12833">
    <property type="entry name" value="HTH_18"/>
    <property type="match status" value="1"/>
</dbReference>
<dbReference type="PROSITE" id="PS01124">
    <property type="entry name" value="HTH_ARAC_FAMILY_2"/>
    <property type="match status" value="1"/>
</dbReference>
<name>A0ABS8YKB0_9BACL</name>
<keyword evidence="3" id="KW-0804">Transcription</keyword>
<protein>
    <submittedName>
        <fullName evidence="5">AraC family transcriptional regulator</fullName>
    </submittedName>
</protein>
<reference evidence="5 6" key="1">
    <citation type="submission" date="2021-11" db="EMBL/GenBank/DDBJ databases">
        <title>Draft genome sequence of Paenibacillus profundus YoMME, a new Gram-positive bacteria with exoelectrogenic properties.</title>
        <authorList>
            <person name="Hubenova Y."/>
            <person name="Hubenova E."/>
            <person name="Manasiev Y."/>
            <person name="Peykov S."/>
            <person name="Mitov M."/>
        </authorList>
    </citation>
    <scope>NUCLEOTIDE SEQUENCE [LARGE SCALE GENOMIC DNA]</scope>
    <source>
        <strain evidence="5 6">YoMME</strain>
    </source>
</reference>
<accession>A0ABS8YKB0</accession>
<dbReference type="PANTHER" id="PTHR43280">
    <property type="entry name" value="ARAC-FAMILY TRANSCRIPTIONAL REGULATOR"/>
    <property type="match status" value="1"/>
</dbReference>
<evidence type="ECO:0000256" key="2">
    <source>
        <dbReference type="ARBA" id="ARBA00023125"/>
    </source>
</evidence>
<dbReference type="EMBL" id="JAJNBZ010000007">
    <property type="protein sequence ID" value="MCE5169989.1"/>
    <property type="molecule type" value="Genomic_DNA"/>
</dbReference>
<dbReference type="RefSeq" id="WP_233696919.1">
    <property type="nucleotide sequence ID" value="NZ_JAJNBZ010000007.1"/>
</dbReference>
<dbReference type="Gene3D" id="1.10.10.60">
    <property type="entry name" value="Homeodomain-like"/>
    <property type="match status" value="2"/>
</dbReference>
<dbReference type="PRINTS" id="PR00032">
    <property type="entry name" value="HTHARAC"/>
</dbReference>
<evidence type="ECO:0000256" key="3">
    <source>
        <dbReference type="ARBA" id="ARBA00023163"/>
    </source>
</evidence>
<dbReference type="InterPro" id="IPR018060">
    <property type="entry name" value="HTH_AraC"/>
</dbReference>
<keyword evidence="2" id="KW-0238">DNA-binding</keyword>
<dbReference type="InterPro" id="IPR009057">
    <property type="entry name" value="Homeodomain-like_sf"/>
</dbReference>
<dbReference type="InterPro" id="IPR037923">
    <property type="entry name" value="HTH-like"/>
</dbReference>
<dbReference type="InterPro" id="IPR018062">
    <property type="entry name" value="HTH_AraC-typ_CS"/>
</dbReference>
<dbReference type="SUPFAM" id="SSF51215">
    <property type="entry name" value="Regulatory protein AraC"/>
    <property type="match status" value="1"/>
</dbReference>
<gene>
    <name evidence="5" type="ORF">LQV63_11780</name>
</gene>
<dbReference type="PROSITE" id="PS00041">
    <property type="entry name" value="HTH_ARAC_FAMILY_1"/>
    <property type="match status" value="1"/>
</dbReference>
<evidence type="ECO:0000259" key="4">
    <source>
        <dbReference type="PROSITE" id="PS01124"/>
    </source>
</evidence>
<sequence length="290" mass="33802">MFPYNLHGDDEIHGEFPFTLKIHRLNVPVPAHVHHFIEYTYALKGKGKEIINGVEKELTPGTFTLLFPHQVHELDIAPGDELHLYVGAIGLKAFFGAGDSFLALYSLLKGAENDENTTYKLDEVTAREVHLLLQQMHEEAREEKPWSRMMFLAKLTQVFILFDRYRQERLDEGPQSYGRNPRRGMWEVVHYVYQNFKEDITLDTLSKRYNYSVSYISSAFKQMVGENYYSFLERIRVAHACNLLIGTDMKITDIAYEAGFKSYPTFIRVFQSRMGMTPTLYRKHNNIELI</sequence>
<evidence type="ECO:0000313" key="6">
    <source>
        <dbReference type="Proteomes" id="UP001199916"/>
    </source>
</evidence>
<proteinExistence type="predicted"/>
<keyword evidence="6" id="KW-1185">Reference proteome</keyword>
<dbReference type="InterPro" id="IPR014710">
    <property type="entry name" value="RmlC-like_jellyroll"/>
</dbReference>
<dbReference type="Gene3D" id="2.60.120.10">
    <property type="entry name" value="Jelly Rolls"/>
    <property type="match status" value="1"/>
</dbReference>
<evidence type="ECO:0000313" key="5">
    <source>
        <dbReference type="EMBL" id="MCE5169989.1"/>
    </source>
</evidence>
<feature type="domain" description="HTH araC/xylS-type" evidence="4">
    <location>
        <begin position="186"/>
        <end position="284"/>
    </location>
</feature>
<dbReference type="PANTHER" id="PTHR43280:SF28">
    <property type="entry name" value="HTH-TYPE TRANSCRIPTIONAL ACTIVATOR RHAS"/>
    <property type="match status" value="1"/>
</dbReference>
<organism evidence="5 6">
    <name type="scientific">Paenibacillus profundus</name>
    <dbReference type="NCBI Taxonomy" id="1173085"/>
    <lineage>
        <taxon>Bacteria</taxon>
        <taxon>Bacillati</taxon>
        <taxon>Bacillota</taxon>
        <taxon>Bacilli</taxon>
        <taxon>Bacillales</taxon>
        <taxon>Paenibacillaceae</taxon>
        <taxon>Paenibacillus</taxon>
    </lineage>
</organism>
<dbReference type="SMART" id="SM00342">
    <property type="entry name" value="HTH_ARAC"/>
    <property type="match status" value="1"/>
</dbReference>
<comment type="caution">
    <text evidence="5">The sequence shown here is derived from an EMBL/GenBank/DDBJ whole genome shotgun (WGS) entry which is preliminary data.</text>
</comment>
<evidence type="ECO:0000256" key="1">
    <source>
        <dbReference type="ARBA" id="ARBA00023015"/>
    </source>
</evidence>
<dbReference type="Pfam" id="PF02311">
    <property type="entry name" value="AraC_binding"/>
    <property type="match status" value="1"/>
</dbReference>
<dbReference type="InterPro" id="IPR020449">
    <property type="entry name" value="Tscrpt_reg_AraC-type_HTH"/>
</dbReference>